<dbReference type="Proteomes" id="UP000523955">
    <property type="component" value="Unassembled WGS sequence"/>
</dbReference>
<evidence type="ECO:0000313" key="1">
    <source>
        <dbReference type="EMBL" id="MBB6628109.1"/>
    </source>
</evidence>
<dbReference type="InterPro" id="IPR012340">
    <property type="entry name" value="NA-bd_OB-fold"/>
</dbReference>
<dbReference type="Gene3D" id="2.40.50.140">
    <property type="entry name" value="Nucleic acid-binding proteins"/>
    <property type="match status" value="1"/>
</dbReference>
<dbReference type="EMBL" id="JACKXE010000001">
    <property type="protein sequence ID" value="MBB6628109.1"/>
    <property type="molecule type" value="Genomic_DNA"/>
</dbReference>
<proteinExistence type="predicted"/>
<sequence length="112" mass="11482">MGESSTGRVRVWHAGDGWGVLDSDATPGGCWAHYSSVLVPGYRSLSAGQAVGFTFEAPGQDGFDFRAVEVWPLDSGRGEAVVEAAGPGGAAYSSTLDLSFEDGSSGGPELRA</sequence>
<gene>
    <name evidence="1" type="ORF">H5V45_12340</name>
</gene>
<dbReference type="AlphaFoldDB" id="A0A7X0VAT4"/>
<protein>
    <submittedName>
        <fullName evidence="1">Cold shock domain-containing protein</fullName>
    </submittedName>
</protein>
<accession>A0A7X0VAT4</accession>
<reference evidence="1 2" key="1">
    <citation type="submission" date="2020-08" db="EMBL/GenBank/DDBJ databases">
        <authorList>
            <person name="Seo M.-J."/>
        </authorList>
    </citation>
    <scope>NUCLEOTIDE SEQUENCE [LARGE SCALE GENOMIC DNA]</scope>
    <source>
        <strain evidence="1 2">KIGAM211</strain>
    </source>
</reference>
<name>A0A7X0VAT4_9ACTN</name>
<evidence type="ECO:0000313" key="2">
    <source>
        <dbReference type="Proteomes" id="UP000523955"/>
    </source>
</evidence>
<keyword evidence="2" id="KW-1185">Reference proteome</keyword>
<dbReference type="SUPFAM" id="SSF50249">
    <property type="entry name" value="Nucleic acid-binding proteins"/>
    <property type="match status" value="1"/>
</dbReference>
<organism evidence="1 2">
    <name type="scientific">Nocardioides luti</name>
    <dbReference type="NCBI Taxonomy" id="2761101"/>
    <lineage>
        <taxon>Bacteria</taxon>
        <taxon>Bacillati</taxon>
        <taxon>Actinomycetota</taxon>
        <taxon>Actinomycetes</taxon>
        <taxon>Propionibacteriales</taxon>
        <taxon>Nocardioidaceae</taxon>
        <taxon>Nocardioides</taxon>
    </lineage>
</organism>
<comment type="caution">
    <text evidence="1">The sequence shown here is derived from an EMBL/GenBank/DDBJ whole genome shotgun (WGS) entry which is preliminary data.</text>
</comment>